<organism evidence="2 3">
    <name type="scientific">Actinoallomurus vinaceus</name>
    <dbReference type="NCBI Taxonomy" id="1080074"/>
    <lineage>
        <taxon>Bacteria</taxon>
        <taxon>Bacillati</taxon>
        <taxon>Actinomycetota</taxon>
        <taxon>Actinomycetes</taxon>
        <taxon>Streptosporangiales</taxon>
        <taxon>Thermomonosporaceae</taxon>
        <taxon>Actinoallomurus</taxon>
    </lineage>
</organism>
<evidence type="ECO:0000256" key="1">
    <source>
        <dbReference type="SAM" id="SignalP"/>
    </source>
</evidence>
<feature type="signal peptide" evidence="1">
    <location>
        <begin position="1"/>
        <end position="25"/>
    </location>
</feature>
<keyword evidence="1" id="KW-0732">Signal</keyword>
<evidence type="ECO:0000313" key="3">
    <source>
        <dbReference type="Proteomes" id="UP001501442"/>
    </source>
</evidence>
<dbReference type="EMBL" id="BAABHK010000016">
    <property type="protein sequence ID" value="GAA4635744.1"/>
    <property type="molecule type" value="Genomic_DNA"/>
</dbReference>
<dbReference type="RefSeq" id="WP_345438693.1">
    <property type="nucleotide sequence ID" value="NZ_BAABHK010000016.1"/>
</dbReference>
<evidence type="ECO:0000313" key="2">
    <source>
        <dbReference type="EMBL" id="GAA4635744.1"/>
    </source>
</evidence>
<protein>
    <submittedName>
        <fullName evidence="2">Uncharacterized protein</fullName>
    </submittedName>
</protein>
<comment type="caution">
    <text evidence="2">The sequence shown here is derived from an EMBL/GenBank/DDBJ whole genome shotgun (WGS) entry which is preliminary data.</text>
</comment>
<sequence>MIKSKLIVSTAAFGALVATALPAQAAQKLEWQRVGTDITGGVSGMALVAGAPVGRGRADVVIVRDNKADGQNRISTVRLRPGKAPVVTPLTWKGTLPKDVEAIDAVPGRKNHYIALASEGTAYHVAIAGGTATVQGAPVALPDRKSGDNYESFALYRNSVGKLFAVWATRGKNAEKAVVRTATAKVGKTSLSIGKTADTDKFAVPFPSANEVRHVSDLKVLSDGTVLVSSAQDPNDDNGPFSSAVYNAGKLTIKGGRTPVLHLKKTASLKPLRKFTKKDDRKVEGIVALPGGQAIWGTDDENLGGSVTFDKLH</sequence>
<dbReference type="Proteomes" id="UP001501442">
    <property type="component" value="Unassembled WGS sequence"/>
</dbReference>
<keyword evidence="3" id="KW-1185">Reference proteome</keyword>
<reference evidence="3" key="1">
    <citation type="journal article" date="2019" name="Int. J. Syst. Evol. Microbiol.">
        <title>The Global Catalogue of Microorganisms (GCM) 10K type strain sequencing project: providing services to taxonomists for standard genome sequencing and annotation.</title>
        <authorList>
            <consortium name="The Broad Institute Genomics Platform"/>
            <consortium name="The Broad Institute Genome Sequencing Center for Infectious Disease"/>
            <person name="Wu L."/>
            <person name="Ma J."/>
        </authorList>
    </citation>
    <scope>NUCLEOTIDE SEQUENCE [LARGE SCALE GENOMIC DNA]</scope>
    <source>
        <strain evidence="3">JCM 17939</strain>
    </source>
</reference>
<proteinExistence type="predicted"/>
<feature type="chain" id="PRO_5045512203" evidence="1">
    <location>
        <begin position="26"/>
        <end position="313"/>
    </location>
</feature>
<gene>
    <name evidence="2" type="ORF">GCM10023196_082420</name>
</gene>
<accession>A0ABP8UN42</accession>
<name>A0ABP8UN42_9ACTN</name>